<feature type="signal peptide" evidence="1">
    <location>
        <begin position="1"/>
        <end position="18"/>
    </location>
</feature>
<organism evidence="3 4">
    <name type="scientific">Cylicocyclus nassatus</name>
    <name type="common">Nematode worm</name>
    <dbReference type="NCBI Taxonomy" id="53992"/>
    <lineage>
        <taxon>Eukaryota</taxon>
        <taxon>Metazoa</taxon>
        <taxon>Ecdysozoa</taxon>
        <taxon>Nematoda</taxon>
        <taxon>Chromadorea</taxon>
        <taxon>Rhabditida</taxon>
        <taxon>Rhabditina</taxon>
        <taxon>Rhabditomorpha</taxon>
        <taxon>Strongyloidea</taxon>
        <taxon>Strongylidae</taxon>
        <taxon>Cylicocyclus</taxon>
    </lineage>
</organism>
<dbReference type="AlphaFoldDB" id="A0AA36M682"/>
<dbReference type="InterPro" id="IPR003609">
    <property type="entry name" value="Pan_app"/>
</dbReference>
<keyword evidence="4" id="KW-1185">Reference proteome</keyword>
<feature type="chain" id="PRO_5041435095" description="Apple domain-containing protein" evidence="1">
    <location>
        <begin position="19"/>
        <end position="73"/>
    </location>
</feature>
<protein>
    <recommendedName>
        <fullName evidence="2">Apple domain-containing protein</fullName>
    </recommendedName>
</protein>
<evidence type="ECO:0000313" key="3">
    <source>
        <dbReference type="EMBL" id="CAJ0599586.1"/>
    </source>
</evidence>
<evidence type="ECO:0000313" key="4">
    <source>
        <dbReference type="Proteomes" id="UP001176961"/>
    </source>
</evidence>
<feature type="domain" description="Apple" evidence="2">
    <location>
        <begin position="19"/>
        <end position="61"/>
    </location>
</feature>
<reference evidence="3" key="1">
    <citation type="submission" date="2023-07" db="EMBL/GenBank/DDBJ databases">
        <authorList>
            <consortium name="CYATHOMIX"/>
        </authorList>
    </citation>
    <scope>NUCLEOTIDE SEQUENCE</scope>
    <source>
        <strain evidence="3">N/A</strain>
    </source>
</reference>
<name>A0AA36M682_CYLNA</name>
<evidence type="ECO:0000256" key="1">
    <source>
        <dbReference type="SAM" id="SignalP"/>
    </source>
</evidence>
<accession>A0AA36M682</accession>
<keyword evidence="1" id="KW-0732">Signal</keyword>
<dbReference type="EMBL" id="CATQJL010000223">
    <property type="protein sequence ID" value="CAJ0599586.1"/>
    <property type="molecule type" value="Genomic_DNA"/>
</dbReference>
<sequence>MKCLALFLLVIQAEKVSSCVFDKVEKLSGIDDLRDLVKVEKNECFAECYNDKSCIALNYDNLGNVSHVNVTLV</sequence>
<evidence type="ECO:0000259" key="2">
    <source>
        <dbReference type="Pfam" id="PF00024"/>
    </source>
</evidence>
<dbReference type="Pfam" id="PF00024">
    <property type="entry name" value="PAN_1"/>
    <property type="match status" value="1"/>
</dbReference>
<comment type="caution">
    <text evidence="3">The sequence shown here is derived from an EMBL/GenBank/DDBJ whole genome shotgun (WGS) entry which is preliminary data.</text>
</comment>
<dbReference type="Proteomes" id="UP001176961">
    <property type="component" value="Unassembled WGS sequence"/>
</dbReference>
<gene>
    <name evidence="3" type="ORF">CYNAS_LOCUS11569</name>
</gene>
<proteinExistence type="predicted"/>